<dbReference type="EMBL" id="MU129096">
    <property type="protein sequence ID" value="KAF9506888.1"/>
    <property type="molecule type" value="Genomic_DNA"/>
</dbReference>
<feature type="compositionally biased region" description="Pro residues" evidence="2">
    <location>
        <begin position="298"/>
        <end position="320"/>
    </location>
</feature>
<keyword evidence="4" id="KW-1185">Reference proteome</keyword>
<proteinExistence type="predicted"/>
<dbReference type="OrthoDB" id="10673504at2759"/>
<dbReference type="AlphaFoldDB" id="A0A9P6DQ12"/>
<evidence type="ECO:0000256" key="2">
    <source>
        <dbReference type="SAM" id="MobiDB-lite"/>
    </source>
</evidence>
<comment type="caution">
    <text evidence="3">The sequence shown here is derived from an EMBL/GenBank/DDBJ whole genome shotgun (WGS) entry which is preliminary data.</text>
</comment>
<protein>
    <submittedName>
        <fullName evidence="3">Uncharacterized protein</fullName>
    </submittedName>
</protein>
<keyword evidence="1" id="KW-0175">Coiled coil</keyword>
<name>A0A9P6DQ12_9AGAM</name>
<evidence type="ECO:0000313" key="3">
    <source>
        <dbReference type="EMBL" id="KAF9506888.1"/>
    </source>
</evidence>
<feature type="compositionally biased region" description="Basic and acidic residues" evidence="2">
    <location>
        <begin position="348"/>
        <end position="361"/>
    </location>
</feature>
<feature type="region of interest" description="Disordered" evidence="2">
    <location>
        <begin position="61"/>
        <end position="105"/>
    </location>
</feature>
<feature type="compositionally biased region" description="Low complexity" evidence="2">
    <location>
        <begin position="275"/>
        <end position="290"/>
    </location>
</feature>
<evidence type="ECO:0000256" key="1">
    <source>
        <dbReference type="SAM" id="Coils"/>
    </source>
</evidence>
<organism evidence="3 4">
    <name type="scientific">Hydnum rufescens UP504</name>
    <dbReference type="NCBI Taxonomy" id="1448309"/>
    <lineage>
        <taxon>Eukaryota</taxon>
        <taxon>Fungi</taxon>
        <taxon>Dikarya</taxon>
        <taxon>Basidiomycota</taxon>
        <taxon>Agaricomycotina</taxon>
        <taxon>Agaricomycetes</taxon>
        <taxon>Cantharellales</taxon>
        <taxon>Hydnaceae</taxon>
        <taxon>Hydnum</taxon>
    </lineage>
</organism>
<evidence type="ECO:0000313" key="4">
    <source>
        <dbReference type="Proteomes" id="UP000886523"/>
    </source>
</evidence>
<sequence>MVACTNHPASDGTARWPCGHQSCVECANKLITWSTVCPECRKPHNGAYTIDLTEDSVPYLPKNVPVAPSSSTATAAKSRPRGKSTTTPKQPKKAAAKPRGKSANSLSAQLLELESEVERLRAQNAALLAQQPELDSMRMRVSAADHLRAALEARVASLIQETADLRRERDVALAEKEGSEKRFMEIEDDRLGKEVLWIRQIKGEEQKGKRIQGQLESAENRVNRLQEILTHHKNKETEHKDTIRKLKFENIRLQRSSCHTASSPPPSSPTVRHFSSMPSSSPMSDRPPSHLSRRSRMLPPPSSSPVPSSSPLPSSSPPPFAQDEDPEIVKSTHPPKRRKTQPVFPSDPKSDGDHDNGRLEALKSTQPSKELPSSDCTLDRSMFLPSSIPSNDQPPKKKPKADGTLGGWITNSPNLHIGPRRSRKV</sequence>
<dbReference type="SUPFAM" id="SSF57850">
    <property type="entry name" value="RING/U-box"/>
    <property type="match status" value="1"/>
</dbReference>
<feature type="region of interest" description="Disordered" evidence="2">
    <location>
        <begin position="255"/>
        <end position="425"/>
    </location>
</feature>
<feature type="compositionally biased region" description="Low complexity" evidence="2">
    <location>
        <begin position="64"/>
        <end position="89"/>
    </location>
</feature>
<feature type="coiled-coil region" evidence="1">
    <location>
        <begin position="201"/>
        <end position="235"/>
    </location>
</feature>
<dbReference type="Proteomes" id="UP000886523">
    <property type="component" value="Unassembled WGS sequence"/>
</dbReference>
<reference evidence="3" key="1">
    <citation type="journal article" date="2020" name="Nat. Commun.">
        <title>Large-scale genome sequencing of mycorrhizal fungi provides insights into the early evolution of symbiotic traits.</title>
        <authorList>
            <person name="Miyauchi S."/>
            <person name="Kiss E."/>
            <person name="Kuo A."/>
            <person name="Drula E."/>
            <person name="Kohler A."/>
            <person name="Sanchez-Garcia M."/>
            <person name="Morin E."/>
            <person name="Andreopoulos B."/>
            <person name="Barry K.W."/>
            <person name="Bonito G."/>
            <person name="Buee M."/>
            <person name="Carver A."/>
            <person name="Chen C."/>
            <person name="Cichocki N."/>
            <person name="Clum A."/>
            <person name="Culley D."/>
            <person name="Crous P.W."/>
            <person name="Fauchery L."/>
            <person name="Girlanda M."/>
            <person name="Hayes R.D."/>
            <person name="Keri Z."/>
            <person name="LaButti K."/>
            <person name="Lipzen A."/>
            <person name="Lombard V."/>
            <person name="Magnuson J."/>
            <person name="Maillard F."/>
            <person name="Murat C."/>
            <person name="Nolan M."/>
            <person name="Ohm R.A."/>
            <person name="Pangilinan J."/>
            <person name="Pereira M.F."/>
            <person name="Perotto S."/>
            <person name="Peter M."/>
            <person name="Pfister S."/>
            <person name="Riley R."/>
            <person name="Sitrit Y."/>
            <person name="Stielow J.B."/>
            <person name="Szollosi G."/>
            <person name="Zifcakova L."/>
            <person name="Stursova M."/>
            <person name="Spatafora J.W."/>
            <person name="Tedersoo L."/>
            <person name="Vaario L.M."/>
            <person name="Yamada A."/>
            <person name="Yan M."/>
            <person name="Wang P."/>
            <person name="Xu J."/>
            <person name="Bruns T."/>
            <person name="Baldrian P."/>
            <person name="Vilgalys R."/>
            <person name="Dunand C."/>
            <person name="Henrissat B."/>
            <person name="Grigoriev I.V."/>
            <person name="Hibbett D."/>
            <person name="Nagy L.G."/>
            <person name="Martin F.M."/>
        </authorList>
    </citation>
    <scope>NUCLEOTIDE SEQUENCE</scope>
    <source>
        <strain evidence="3">UP504</strain>
    </source>
</reference>
<feature type="compositionally biased region" description="Basic residues" evidence="2">
    <location>
        <begin position="90"/>
        <end position="100"/>
    </location>
</feature>
<accession>A0A9P6DQ12</accession>
<gene>
    <name evidence="3" type="ORF">BS47DRAFT_1352384</name>
</gene>